<accession>A0A814D6Y4</accession>
<proteinExistence type="predicted"/>
<name>A0A814D6Y4_9BILA</name>
<gene>
    <name evidence="2" type="ORF">JXQ802_LOCUS11793</name>
    <name evidence="1" type="ORF">PYM288_LOCUS8324</name>
</gene>
<evidence type="ECO:0000313" key="3">
    <source>
        <dbReference type="Proteomes" id="UP000663870"/>
    </source>
</evidence>
<protein>
    <submittedName>
        <fullName evidence="2">Uncharacterized protein</fullName>
    </submittedName>
</protein>
<comment type="caution">
    <text evidence="2">The sequence shown here is derived from an EMBL/GenBank/DDBJ whole genome shotgun (WGS) entry which is preliminary data.</text>
</comment>
<dbReference type="EMBL" id="CAJNOL010000237">
    <property type="protein sequence ID" value="CAF0953072.1"/>
    <property type="molecule type" value="Genomic_DNA"/>
</dbReference>
<dbReference type="AlphaFoldDB" id="A0A814D6Y4"/>
<reference evidence="2" key="1">
    <citation type="submission" date="2021-02" db="EMBL/GenBank/DDBJ databases">
        <authorList>
            <person name="Nowell W R."/>
        </authorList>
    </citation>
    <scope>NUCLEOTIDE SEQUENCE</scope>
</reference>
<dbReference type="EMBL" id="CAJNOH010000110">
    <property type="protein sequence ID" value="CAF0876567.1"/>
    <property type="molecule type" value="Genomic_DNA"/>
</dbReference>
<sequence>MKANASIQLYNRYKNNESALEVARQKLVERKQMPSPSRLCGYQYENVCLAGHFLQKCTCGKPALAE</sequence>
<organism evidence="2 3">
    <name type="scientific">Rotaria sordida</name>
    <dbReference type="NCBI Taxonomy" id="392033"/>
    <lineage>
        <taxon>Eukaryota</taxon>
        <taxon>Metazoa</taxon>
        <taxon>Spiralia</taxon>
        <taxon>Gnathifera</taxon>
        <taxon>Rotifera</taxon>
        <taxon>Eurotatoria</taxon>
        <taxon>Bdelloidea</taxon>
        <taxon>Philodinida</taxon>
        <taxon>Philodinidae</taxon>
        <taxon>Rotaria</taxon>
    </lineage>
</organism>
<dbReference type="Proteomes" id="UP000663854">
    <property type="component" value="Unassembled WGS sequence"/>
</dbReference>
<evidence type="ECO:0000313" key="1">
    <source>
        <dbReference type="EMBL" id="CAF0876567.1"/>
    </source>
</evidence>
<evidence type="ECO:0000313" key="2">
    <source>
        <dbReference type="EMBL" id="CAF0953072.1"/>
    </source>
</evidence>
<dbReference type="Proteomes" id="UP000663870">
    <property type="component" value="Unassembled WGS sequence"/>
</dbReference>
<keyword evidence="3" id="KW-1185">Reference proteome</keyword>